<dbReference type="RefSeq" id="WP_153010974.1">
    <property type="nucleotide sequence ID" value="NZ_AZGC01000059.1"/>
</dbReference>
<reference evidence="1 2" key="1">
    <citation type="journal article" date="2015" name="Genome Announc.">
        <title>Expanding the biotechnology potential of lactobacilli through comparative genomics of 213 strains and associated genera.</title>
        <authorList>
            <person name="Sun Z."/>
            <person name="Harris H.M."/>
            <person name="McCann A."/>
            <person name="Guo C."/>
            <person name="Argimon S."/>
            <person name="Zhang W."/>
            <person name="Yang X."/>
            <person name="Jeffery I.B."/>
            <person name="Cooney J.C."/>
            <person name="Kagawa T.F."/>
            <person name="Liu W."/>
            <person name="Song Y."/>
            <person name="Salvetti E."/>
            <person name="Wrobel A."/>
            <person name="Rasinkangas P."/>
            <person name="Parkhill J."/>
            <person name="Rea M.C."/>
            <person name="O'Sullivan O."/>
            <person name="Ritari J."/>
            <person name="Douillard F.P."/>
            <person name="Paul Ross R."/>
            <person name="Yang R."/>
            <person name="Briner A.E."/>
            <person name="Felis G.E."/>
            <person name="de Vos W.M."/>
            <person name="Barrangou R."/>
            <person name="Klaenhammer T.R."/>
            <person name="Caufield P.W."/>
            <person name="Cui Y."/>
            <person name="Zhang H."/>
            <person name="O'Toole P.W."/>
        </authorList>
    </citation>
    <scope>NUCLEOTIDE SEQUENCE [LARGE SCALE GENOMIC DNA]</scope>
    <source>
        <strain evidence="1 2">DSM 18793</strain>
    </source>
</reference>
<dbReference type="STRING" id="417373.GCA_001570685_00846"/>
<dbReference type="PATRIC" id="fig|1423742.4.peg.441"/>
<organism evidence="1 2">
    <name type="scientific">Limosilactobacillus equigenerosi DSM 18793 = JCM 14505</name>
    <dbReference type="NCBI Taxonomy" id="1423742"/>
    <lineage>
        <taxon>Bacteria</taxon>
        <taxon>Bacillati</taxon>
        <taxon>Bacillota</taxon>
        <taxon>Bacilli</taxon>
        <taxon>Lactobacillales</taxon>
        <taxon>Lactobacillaceae</taxon>
        <taxon>Limosilactobacillus</taxon>
    </lineage>
</organism>
<dbReference type="AlphaFoldDB" id="A0A0R1UFV2"/>
<gene>
    <name evidence="1" type="ORF">FC21_GL000425</name>
</gene>
<evidence type="ECO:0000313" key="2">
    <source>
        <dbReference type="Proteomes" id="UP000051084"/>
    </source>
</evidence>
<name>A0A0R1UFV2_9LACO</name>
<proteinExistence type="predicted"/>
<keyword evidence="2" id="KW-1185">Reference proteome</keyword>
<dbReference type="EMBL" id="AZGC01000059">
    <property type="protein sequence ID" value="KRL92190.1"/>
    <property type="molecule type" value="Genomic_DNA"/>
</dbReference>
<protein>
    <submittedName>
        <fullName evidence="1">Uncharacterized protein</fullName>
    </submittedName>
</protein>
<evidence type="ECO:0000313" key="1">
    <source>
        <dbReference type="EMBL" id="KRL92190.1"/>
    </source>
</evidence>
<sequence length="95" mass="10250">MKAVAKGDKAAELELKKMIEKQAIRSLGRAKFSQSSSIDSEIMAKYNADLAAFQSDISGAVGKISYAVRGGIEVGMQRKVNDVVKDDFPKAVLTK</sequence>
<comment type="caution">
    <text evidence="1">The sequence shown here is derived from an EMBL/GenBank/DDBJ whole genome shotgun (WGS) entry which is preliminary data.</text>
</comment>
<accession>A0A0R1UFV2</accession>
<dbReference type="Proteomes" id="UP000051084">
    <property type="component" value="Unassembled WGS sequence"/>
</dbReference>